<name>A0ABY1MJ60_RHORH</name>
<protein>
    <recommendedName>
        <fullName evidence="3">Transposase, Mutator family</fullName>
    </recommendedName>
</protein>
<gene>
    <name evidence="1" type="ORF">SAMN02745947_05485</name>
</gene>
<comment type="caution">
    <text evidence="1">The sequence shown here is derived from an EMBL/GenBank/DDBJ whole genome shotgun (WGS) entry which is preliminary data.</text>
</comment>
<proteinExistence type="predicted"/>
<organism evidence="1 2">
    <name type="scientific">Rhodococcus rhodochrous J3</name>
    <dbReference type="NCBI Taxonomy" id="903528"/>
    <lineage>
        <taxon>Bacteria</taxon>
        <taxon>Bacillati</taxon>
        <taxon>Actinomycetota</taxon>
        <taxon>Actinomycetes</taxon>
        <taxon>Mycobacteriales</taxon>
        <taxon>Nocardiaceae</taxon>
        <taxon>Rhodococcus</taxon>
    </lineage>
</organism>
<evidence type="ECO:0000313" key="1">
    <source>
        <dbReference type="EMBL" id="SMG59718.1"/>
    </source>
</evidence>
<dbReference type="EMBL" id="FXAV01000041">
    <property type="protein sequence ID" value="SMG59718.1"/>
    <property type="molecule type" value="Genomic_DNA"/>
</dbReference>
<keyword evidence="2" id="KW-1185">Reference proteome</keyword>
<dbReference type="Proteomes" id="UP000193566">
    <property type="component" value="Unassembled WGS sequence"/>
</dbReference>
<accession>A0ABY1MJ60</accession>
<evidence type="ECO:0008006" key="3">
    <source>
        <dbReference type="Google" id="ProtNLM"/>
    </source>
</evidence>
<reference evidence="1 2" key="1">
    <citation type="submission" date="2017-04" db="EMBL/GenBank/DDBJ databases">
        <authorList>
            <person name="Varghese N."/>
            <person name="Submissions S."/>
        </authorList>
    </citation>
    <scope>NUCLEOTIDE SEQUENCE [LARGE SCALE GENOMIC DNA]</scope>
    <source>
        <strain evidence="1 2">J3</strain>
    </source>
</reference>
<feature type="non-terminal residue" evidence="1">
    <location>
        <position position="48"/>
    </location>
</feature>
<sequence>MTHDHSALLAQLDALNGADSASVFAELIRTGLQALIEAEATDKLGAGR</sequence>
<evidence type="ECO:0000313" key="2">
    <source>
        <dbReference type="Proteomes" id="UP000193566"/>
    </source>
</evidence>